<feature type="domain" description="HTH gntR-type" evidence="4">
    <location>
        <begin position="8"/>
        <end position="75"/>
    </location>
</feature>
<dbReference type="SMART" id="SM00895">
    <property type="entry name" value="FCD"/>
    <property type="match status" value="1"/>
</dbReference>
<gene>
    <name evidence="5" type="ORF">G6N77_07770</name>
</gene>
<comment type="caution">
    <text evidence="5">The sequence shown here is derived from an EMBL/GenBank/DDBJ whole genome shotgun (WGS) entry which is preliminary data.</text>
</comment>
<keyword evidence="2" id="KW-0238">DNA-binding</keyword>
<dbReference type="EMBL" id="JAAKZI010000010">
    <property type="protein sequence ID" value="NGN83358.1"/>
    <property type="molecule type" value="Genomic_DNA"/>
</dbReference>
<dbReference type="InterPro" id="IPR011711">
    <property type="entry name" value="GntR_C"/>
</dbReference>
<name>A0ABX0DGA2_9MICC</name>
<dbReference type="RefSeq" id="WP_165181459.1">
    <property type="nucleotide sequence ID" value="NZ_JAAKZI010000010.1"/>
</dbReference>
<dbReference type="PROSITE" id="PS50949">
    <property type="entry name" value="HTH_GNTR"/>
    <property type="match status" value="1"/>
</dbReference>
<dbReference type="Pfam" id="PF07729">
    <property type="entry name" value="FCD"/>
    <property type="match status" value="1"/>
</dbReference>
<dbReference type="InterPro" id="IPR036390">
    <property type="entry name" value="WH_DNA-bd_sf"/>
</dbReference>
<evidence type="ECO:0000256" key="1">
    <source>
        <dbReference type="ARBA" id="ARBA00023015"/>
    </source>
</evidence>
<evidence type="ECO:0000256" key="2">
    <source>
        <dbReference type="ARBA" id="ARBA00023125"/>
    </source>
</evidence>
<keyword evidence="3" id="KW-0804">Transcription</keyword>
<dbReference type="Gene3D" id="1.20.120.530">
    <property type="entry name" value="GntR ligand-binding domain-like"/>
    <property type="match status" value="1"/>
</dbReference>
<dbReference type="PRINTS" id="PR00035">
    <property type="entry name" value="HTHGNTR"/>
</dbReference>
<dbReference type="SUPFAM" id="SSF48008">
    <property type="entry name" value="GntR ligand-binding domain-like"/>
    <property type="match status" value="1"/>
</dbReference>
<protein>
    <submittedName>
        <fullName evidence="5">GntR family transcriptional regulator</fullName>
    </submittedName>
</protein>
<dbReference type="InterPro" id="IPR000524">
    <property type="entry name" value="Tscrpt_reg_HTH_GntR"/>
</dbReference>
<evidence type="ECO:0000313" key="5">
    <source>
        <dbReference type="EMBL" id="NGN83358.1"/>
    </source>
</evidence>
<dbReference type="Pfam" id="PF00392">
    <property type="entry name" value="GntR"/>
    <property type="match status" value="1"/>
</dbReference>
<dbReference type="Proteomes" id="UP000479226">
    <property type="component" value="Unassembled WGS sequence"/>
</dbReference>
<dbReference type="SUPFAM" id="SSF46785">
    <property type="entry name" value="Winged helix' DNA-binding domain"/>
    <property type="match status" value="1"/>
</dbReference>
<reference evidence="5 6" key="1">
    <citation type="submission" date="2020-02" db="EMBL/GenBank/DDBJ databases">
        <title>Genome sequence of the type strain DSM 27180 of Arthrobacter silviterrae.</title>
        <authorList>
            <person name="Gao J."/>
            <person name="Sun J."/>
        </authorList>
    </citation>
    <scope>NUCLEOTIDE SEQUENCE [LARGE SCALE GENOMIC DNA]</scope>
    <source>
        <strain evidence="5 6">DSM 27180</strain>
    </source>
</reference>
<evidence type="ECO:0000256" key="3">
    <source>
        <dbReference type="ARBA" id="ARBA00023163"/>
    </source>
</evidence>
<sequence>MQANRESLSGRDRAYEFLRDHILTDPNMQGTFLNEQELAAQIGVSRTPVREALLLLVADGLVELIPKRGALIPTISGRQISELFELRNVLEKYAAGAAIGAGRVPLAEMAETLSQQAALVDSLEPDAATEFIRLDQHFHQLLIDAVGNELMSQTYSKLRARQVLIGVQALFRSQDRQNRVCEEHGLIVGALRDGNVPAATAAIDAHLAVTLDLFLRG</sequence>
<keyword evidence="6" id="KW-1185">Reference proteome</keyword>
<dbReference type="PANTHER" id="PTHR43537:SF24">
    <property type="entry name" value="GLUCONATE OPERON TRANSCRIPTIONAL REPRESSOR"/>
    <property type="match status" value="1"/>
</dbReference>
<keyword evidence="1" id="KW-0805">Transcription regulation</keyword>
<dbReference type="InterPro" id="IPR036388">
    <property type="entry name" value="WH-like_DNA-bd_sf"/>
</dbReference>
<dbReference type="InterPro" id="IPR008920">
    <property type="entry name" value="TF_FadR/GntR_C"/>
</dbReference>
<dbReference type="SMART" id="SM00345">
    <property type="entry name" value="HTH_GNTR"/>
    <property type="match status" value="1"/>
</dbReference>
<accession>A0ABX0DGA2</accession>
<evidence type="ECO:0000259" key="4">
    <source>
        <dbReference type="PROSITE" id="PS50949"/>
    </source>
</evidence>
<proteinExistence type="predicted"/>
<evidence type="ECO:0000313" key="6">
    <source>
        <dbReference type="Proteomes" id="UP000479226"/>
    </source>
</evidence>
<organism evidence="5 6">
    <name type="scientific">Arthrobacter silviterrae</name>
    <dbReference type="NCBI Taxonomy" id="2026658"/>
    <lineage>
        <taxon>Bacteria</taxon>
        <taxon>Bacillati</taxon>
        <taxon>Actinomycetota</taxon>
        <taxon>Actinomycetes</taxon>
        <taxon>Micrococcales</taxon>
        <taxon>Micrococcaceae</taxon>
        <taxon>Arthrobacter</taxon>
    </lineage>
</organism>
<dbReference type="PANTHER" id="PTHR43537">
    <property type="entry name" value="TRANSCRIPTIONAL REGULATOR, GNTR FAMILY"/>
    <property type="match status" value="1"/>
</dbReference>
<dbReference type="Gene3D" id="1.10.10.10">
    <property type="entry name" value="Winged helix-like DNA-binding domain superfamily/Winged helix DNA-binding domain"/>
    <property type="match status" value="1"/>
</dbReference>